<dbReference type="AlphaFoldDB" id="A0A2H0B7F8"/>
<dbReference type="EMBL" id="PCSR01000002">
    <property type="protein sequence ID" value="PIP53602.1"/>
    <property type="molecule type" value="Genomic_DNA"/>
</dbReference>
<evidence type="ECO:0000313" key="2">
    <source>
        <dbReference type="Proteomes" id="UP000229459"/>
    </source>
</evidence>
<dbReference type="InterPro" id="IPR043519">
    <property type="entry name" value="NT_sf"/>
</dbReference>
<evidence type="ECO:0000313" key="1">
    <source>
        <dbReference type="EMBL" id="PIP53602.1"/>
    </source>
</evidence>
<comment type="caution">
    <text evidence="1">The sequence shown here is derived from an EMBL/GenBank/DDBJ whole genome shotgun (WGS) entry which is preliminary data.</text>
</comment>
<evidence type="ECO:0008006" key="3">
    <source>
        <dbReference type="Google" id="ProtNLM"/>
    </source>
</evidence>
<protein>
    <recommendedName>
        <fullName evidence="3">HTH arsR-type domain-containing protein</fullName>
    </recommendedName>
</protein>
<organism evidence="1 2">
    <name type="scientific">Candidatus Beckwithbacteria bacterium CG23_combo_of_CG06-09_8_20_14_all_34_8</name>
    <dbReference type="NCBI Taxonomy" id="1974497"/>
    <lineage>
        <taxon>Bacteria</taxon>
        <taxon>Candidatus Beckwithiibacteriota</taxon>
    </lineage>
</organism>
<dbReference type="SUPFAM" id="SSF46785">
    <property type="entry name" value="Winged helix' DNA-binding domain"/>
    <property type="match status" value="1"/>
</dbReference>
<gene>
    <name evidence="1" type="ORF">COX08_00060</name>
</gene>
<reference evidence="1 2" key="1">
    <citation type="submission" date="2017-09" db="EMBL/GenBank/DDBJ databases">
        <title>Depth-based differentiation of microbial function through sediment-hosted aquifers and enrichment of novel symbionts in the deep terrestrial subsurface.</title>
        <authorList>
            <person name="Probst A.J."/>
            <person name="Ladd B."/>
            <person name="Jarett J.K."/>
            <person name="Geller-Mcgrath D.E."/>
            <person name="Sieber C.M."/>
            <person name="Emerson J.B."/>
            <person name="Anantharaman K."/>
            <person name="Thomas B.C."/>
            <person name="Malmstrom R."/>
            <person name="Stieglmeier M."/>
            <person name="Klingl A."/>
            <person name="Woyke T."/>
            <person name="Ryan C.M."/>
            <person name="Banfield J.F."/>
        </authorList>
    </citation>
    <scope>NUCLEOTIDE SEQUENCE [LARGE SCALE GENOMIC DNA]</scope>
    <source>
        <strain evidence="1">CG23_combo_of_CG06-09_8_20_14_all_34_8</strain>
    </source>
</reference>
<proteinExistence type="predicted"/>
<sequence>MAVLEDFMISKVRAKLFKILLEDPAKIYFVRELVRLSDEEINAVRRELEHMENNGMVRKEHRGNRLYYGFRKDYPFYLELLHLVAKTTGLGAEIIKQKNKLGKIKYAFLSGRFIRHRPHQEDDVDILIVGDIVLPQVAIVVGDYEKKMEREINYSVMTKDEFEFRKNRNDPFILKVLGSPKLMLLGDEEELIQ</sequence>
<dbReference type="Proteomes" id="UP000229459">
    <property type="component" value="Unassembled WGS sequence"/>
</dbReference>
<dbReference type="Gene3D" id="3.30.460.10">
    <property type="entry name" value="Beta Polymerase, domain 2"/>
    <property type="match status" value="1"/>
</dbReference>
<accession>A0A2H0B7F8</accession>
<name>A0A2H0B7F8_9BACT</name>
<dbReference type="InterPro" id="IPR036390">
    <property type="entry name" value="WH_DNA-bd_sf"/>
</dbReference>